<sequence>MSGPYCRVLAAVLQISVYAVLLRSLVDHSLSCRLRHNNSIPYFKPMLQYCSPQLPDRGIRVVVESFFEVDSRRLSSSGWGRPRLQGLFVLRTRGASFPELAVEVQVGRGGCQCCQCSQEPASSSGQGGLRWAVVIYEGARPEGGRTAG</sequence>
<comment type="caution">
    <text evidence="2">The sequence shown here is derived from an EMBL/GenBank/DDBJ whole genome shotgun (WGS) entry which is preliminary data.</text>
</comment>
<feature type="chain" id="PRO_5042468675" description="Secreted protein" evidence="1">
    <location>
        <begin position="20"/>
        <end position="148"/>
    </location>
</feature>
<dbReference type="Proteomes" id="UP001275084">
    <property type="component" value="Unassembled WGS sequence"/>
</dbReference>
<reference evidence="2" key="1">
    <citation type="journal article" date="2023" name="Mol. Phylogenet. Evol.">
        <title>Genome-scale phylogeny and comparative genomics of the fungal order Sordariales.</title>
        <authorList>
            <person name="Hensen N."/>
            <person name="Bonometti L."/>
            <person name="Westerberg I."/>
            <person name="Brannstrom I.O."/>
            <person name="Guillou S."/>
            <person name="Cros-Aarteil S."/>
            <person name="Calhoun S."/>
            <person name="Haridas S."/>
            <person name="Kuo A."/>
            <person name="Mondo S."/>
            <person name="Pangilinan J."/>
            <person name="Riley R."/>
            <person name="LaButti K."/>
            <person name="Andreopoulos B."/>
            <person name="Lipzen A."/>
            <person name="Chen C."/>
            <person name="Yan M."/>
            <person name="Daum C."/>
            <person name="Ng V."/>
            <person name="Clum A."/>
            <person name="Steindorff A."/>
            <person name="Ohm R.A."/>
            <person name="Martin F."/>
            <person name="Silar P."/>
            <person name="Natvig D.O."/>
            <person name="Lalanne C."/>
            <person name="Gautier V."/>
            <person name="Ament-Velasquez S.L."/>
            <person name="Kruys A."/>
            <person name="Hutchinson M.I."/>
            <person name="Powell A.J."/>
            <person name="Barry K."/>
            <person name="Miller A.N."/>
            <person name="Grigoriev I.V."/>
            <person name="Debuchy R."/>
            <person name="Gladieux P."/>
            <person name="Hiltunen Thoren M."/>
            <person name="Johannesson H."/>
        </authorList>
    </citation>
    <scope>NUCLEOTIDE SEQUENCE</scope>
    <source>
        <strain evidence="2">CBS 955.72</strain>
    </source>
</reference>
<reference evidence="2" key="2">
    <citation type="submission" date="2023-06" db="EMBL/GenBank/DDBJ databases">
        <authorList>
            <consortium name="Lawrence Berkeley National Laboratory"/>
            <person name="Haridas S."/>
            <person name="Hensen N."/>
            <person name="Bonometti L."/>
            <person name="Westerberg I."/>
            <person name="Brannstrom I.O."/>
            <person name="Guillou S."/>
            <person name="Cros-Aarteil S."/>
            <person name="Calhoun S."/>
            <person name="Kuo A."/>
            <person name="Mondo S."/>
            <person name="Pangilinan J."/>
            <person name="Riley R."/>
            <person name="Labutti K."/>
            <person name="Andreopoulos B."/>
            <person name="Lipzen A."/>
            <person name="Chen C."/>
            <person name="Yanf M."/>
            <person name="Daum C."/>
            <person name="Ng V."/>
            <person name="Clum A."/>
            <person name="Steindorff A."/>
            <person name="Ohm R."/>
            <person name="Martin F."/>
            <person name="Silar P."/>
            <person name="Natvig D."/>
            <person name="Lalanne C."/>
            <person name="Gautier V."/>
            <person name="Ament-Velasquez S.L."/>
            <person name="Kruys A."/>
            <person name="Hutchinson M.I."/>
            <person name="Powell A.J."/>
            <person name="Barry K."/>
            <person name="Miller A.N."/>
            <person name="Grigoriev I.V."/>
            <person name="Debuchy R."/>
            <person name="Gladieux P."/>
            <person name="Thoren M.H."/>
            <person name="Johannesson H."/>
        </authorList>
    </citation>
    <scope>NUCLEOTIDE SEQUENCE</scope>
    <source>
        <strain evidence="2">CBS 955.72</strain>
    </source>
</reference>
<evidence type="ECO:0008006" key="4">
    <source>
        <dbReference type="Google" id="ProtNLM"/>
    </source>
</evidence>
<dbReference type="EMBL" id="JAUIQD010000009">
    <property type="protein sequence ID" value="KAK3339902.1"/>
    <property type="molecule type" value="Genomic_DNA"/>
</dbReference>
<proteinExistence type="predicted"/>
<dbReference type="AlphaFoldDB" id="A0AAJ0M7U5"/>
<gene>
    <name evidence="2" type="ORF">B0T25DRAFT_365020</name>
</gene>
<evidence type="ECO:0000256" key="1">
    <source>
        <dbReference type="SAM" id="SignalP"/>
    </source>
</evidence>
<keyword evidence="1" id="KW-0732">Signal</keyword>
<evidence type="ECO:0000313" key="2">
    <source>
        <dbReference type="EMBL" id="KAK3339902.1"/>
    </source>
</evidence>
<name>A0AAJ0M7U5_9PEZI</name>
<accession>A0AAJ0M7U5</accession>
<organism evidence="2 3">
    <name type="scientific">Lasiosphaeria hispida</name>
    <dbReference type="NCBI Taxonomy" id="260671"/>
    <lineage>
        <taxon>Eukaryota</taxon>
        <taxon>Fungi</taxon>
        <taxon>Dikarya</taxon>
        <taxon>Ascomycota</taxon>
        <taxon>Pezizomycotina</taxon>
        <taxon>Sordariomycetes</taxon>
        <taxon>Sordariomycetidae</taxon>
        <taxon>Sordariales</taxon>
        <taxon>Lasiosphaeriaceae</taxon>
        <taxon>Lasiosphaeria</taxon>
    </lineage>
</organism>
<feature type="signal peptide" evidence="1">
    <location>
        <begin position="1"/>
        <end position="19"/>
    </location>
</feature>
<keyword evidence="3" id="KW-1185">Reference proteome</keyword>
<protein>
    <recommendedName>
        <fullName evidence="4">Secreted protein</fullName>
    </recommendedName>
</protein>
<evidence type="ECO:0000313" key="3">
    <source>
        <dbReference type="Proteomes" id="UP001275084"/>
    </source>
</evidence>